<dbReference type="EMBL" id="JAERRC010000046">
    <property type="protein sequence ID" value="MBL0707194.1"/>
    <property type="molecule type" value="Genomic_DNA"/>
</dbReference>
<evidence type="ECO:0000313" key="3">
    <source>
        <dbReference type="EMBL" id="MBL0707194.1"/>
    </source>
</evidence>
<dbReference type="InterPro" id="IPR002397">
    <property type="entry name" value="Cyt_P450_B"/>
</dbReference>
<dbReference type="InterPro" id="IPR036396">
    <property type="entry name" value="Cyt_P450_sf"/>
</dbReference>
<dbReference type="SUPFAM" id="SSF48264">
    <property type="entry name" value="Cytochrome P450"/>
    <property type="match status" value="1"/>
</dbReference>
<evidence type="ECO:0000256" key="2">
    <source>
        <dbReference type="RuleBase" id="RU000461"/>
    </source>
</evidence>
<dbReference type="Proteomes" id="UP000639051">
    <property type="component" value="Unassembled WGS sequence"/>
</dbReference>
<keyword evidence="4" id="KW-1185">Reference proteome</keyword>
<organism evidence="3 4">
    <name type="scientific">Sinomonas cellulolyticus</name>
    <dbReference type="NCBI Taxonomy" id="2801916"/>
    <lineage>
        <taxon>Bacteria</taxon>
        <taxon>Bacillati</taxon>
        <taxon>Actinomycetota</taxon>
        <taxon>Actinomycetes</taxon>
        <taxon>Micrococcales</taxon>
        <taxon>Micrococcaceae</taxon>
        <taxon>Sinomonas</taxon>
    </lineage>
</organism>
<reference evidence="3 4" key="1">
    <citation type="submission" date="2021-01" db="EMBL/GenBank/DDBJ databases">
        <title>Genome public.</title>
        <authorList>
            <person name="Liu C."/>
            <person name="Sun Q."/>
        </authorList>
    </citation>
    <scope>NUCLEOTIDE SEQUENCE [LARGE SCALE GENOMIC DNA]</scope>
    <source>
        <strain evidence="3 4">JC656</strain>
    </source>
</reference>
<dbReference type="Gene3D" id="1.10.630.10">
    <property type="entry name" value="Cytochrome P450"/>
    <property type="match status" value="1"/>
</dbReference>
<sequence>MMDQETLSPESDFDPMADEFTADQHRELKRLREESPVAYSSQFGGFWALTRRADLVNAARNHEQLINSILHTVPHGLAGNTRPLMHSDQPEHTIYKDVIQKVLGSDELRDRVVSEVRQRAKELVAKIASEGSGDLATEYADPLMGFAITSIFNIEEVTGDEMDRTIRDYVIGGQVRAAQLAQDASARMFSITKNLLDDRRENPRDPSTDLATALVQAQEAGILVDEEKVLGAQRQPLVIVWLATAHTLTNIFRRLLTDHGLTAKLRAEPELIADSVDEFLRMDQPQIGFARSSTVDLEFGGRRIPAGSAIALVFPAGNRDPEAFEDPETFMIGRTPNPHLAFGHGIHSCPGRSIARGLVQTAIEELLAGTADFELSIPVSEVPNEHWPFRASLSLPATVQAR</sequence>
<keyword evidence="2" id="KW-0479">Metal-binding</keyword>
<dbReference type="InterPro" id="IPR001128">
    <property type="entry name" value="Cyt_P450"/>
</dbReference>
<dbReference type="InterPro" id="IPR017972">
    <property type="entry name" value="Cyt_P450_CS"/>
</dbReference>
<comment type="similarity">
    <text evidence="1 2">Belongs to the cytochrome P450 family.</text>
</comment>
<dbReference type="PRINTS" id="PR00359">
    <property type="entry name" value="BP450"/>
</dbReference>
<dbReference type="PANTHER" id="PTHR46696:SF6">
    <property type="entry name" value="P450, PUTATIVE (EUROFUNG)-RELATED"/>
    <property type="match status" value="1"/>
</dbReference>
<name>A0ABS1K686_9MICC</name>
<keyword evidence="2" id="KW-0349">Heme</keyword>
<proteinExistence type="inferred from homology"/>
<dbReference type="PANTHER" id="PTHR46696">
    <property type="entry name" value="P450, PUTATIVE (EUROFUNG)-RELATED"/>
    <property type="match status" value="1"/>
</dbReference>
<gene>
    <name evidence="3" type="ORF">JJE72_17000</name>
</gene>
<protein>
    <submittedName>
        <fullName evidence="3">Cytochrome P450</fullName>
    </submittedName>
</protein>
<evidence type="ECO:0000313" key="4">
    <source>
        <dbReference type="Proteomes" id="UP000639051"/>
    </source>
</evidence>
<comment type="caution">
    <text evidence="3">The sequence shown here is derived from an EMBL/GenBank/DDBJ whole genome shotgun (WGS) entry which is preliminary data.</text>
</comment>
<accession>A0ABS1K686</accession>
<dbReference type="PROSITE" id="PS00086">
    <property type="entry name" value="CYTOCHROME_P450"/>
    <property type="match status" value="1"/>
</dbReference>
<keyword evidence="2" id="KW-0408">Iron</keyword>
<keyword evidence="2" id="KW-0503">Monooxygenase</keyword>
<dbReference type="RefSeq" id="WP_189693647.1">
    <property type="nucleotide sequence ID" value="NZ_BNCM01000006.1"/>
</dbReference>
<dbReference type="Pfam" id="PF00067">
    <property type="entry name" value="p450"/>
    <property type="match status" value="1"/>
</dbReference>
<evidence type="ECO:0000256" key="1">
    <source>
        <dbReference type="ARBA" id="ARBA00010617"/>
    </source>
</evidence>
<keyword evidence="2" id="KW-0560">Oxidoreductase</keyword>